<evidence type="ECO:0000256" key="5">
    <source>
        <dbReference type="ARBA" id="ARBA00022801"/>
    </source>
</evidence>
<evidence type="ECO:0000256" key="6">
    <source>
        <dbReference type="ARBA" id="ARBA00022833"/>
    </source>
</evidence>
<feature type="domain" description="CMP/dCMP-type deaminase" evidence="9">
    <location>
        <begin position="10"/>
        <end position="121"/>
    </location>
</feature>
<evidence type="ECO:0000256" key="4">
    <source>
        <dbReference type="ARBA" id="ARBA00022723"/>
    </source>
</evidence>
<reference evidence="10 11" key="1">
    <citation type="submission" date="2016-10" db="EMBL/GenBank/DDBJ databases">
        <authorList>
            <person name="de Groot N.N."/>
        </authorList>
    </citation>
    <scope>NUCLEOTIDE SEQUENCE [LARGE SCALE GENOMIC DNA]</scope>
    <source>
        <strain>J11</strain>
        <strain evidence="11">PG 39</strain>
    </source>
</reference>
<feature type="binding site" evidence="8">
    <location>
        <position position="95"/>
    </location>
    <ligand>
        <name>Zn(2+)</name>
        <dbReference type="ChEBI" id="CHEBI:29105"/>
        <note>catalytic</note>
    </ligand>
</feature>
<evidence type="ECO:0000256" key="1">
    <source>
        <dbReference type="ARBA" id="ARBA00010669"/>
    </source>
</evidence>
<evidence type="ECO:0000256" key="7">
    <source>
        <dbReference type="ARBA" id="ARBA00048045"/>
    </source>
</evidence>
<keyword evidence="3 8" id="KW-0819">tRNA processing</keyword>
<dbReference type="RefSeq" id="WP_092287037.1">
    <property type="nucleotide sequence ID" value="NZ_FOPJ01000017.1"/>
</dbReference>
<dbReference type="InterPro" id="IPR016193">
    <property type="entry name" value="Cytidine_deaminase-like"/>
</dbReference>
<organism evidence="10 11">
    <name type="scientific">Corynebacterium spheniscorum</name>
    <dbReference type="NCBI Taxonomy" id="185761"/>
    <lineage>
        <taxon>Bacteria</taxon>
        <taxon>Bacillati</taxon>
        <taxon>Actinomycetota</taxon>
        <taxon>Actinomycetes</taxon>
        <taxon>Mycobacteriales</taxon>
        <taxon>Corynebacteriaceae</taxon>
        <taxon>Corynebacterium</taxon>
    </lineage>
</organism>
<dbReference type="PANTHER" id="PTHR11079">
    <property type="entry name" value="CYTOSINE DEAMINASE FAMILY MEMBER"/>
    <property type="match status" value="1"/>
</dbReference>
<comment type="similarity">
    <text evidence="1">Belongs to the cytidine and deoxycytidylate deaminase family. ADAT2 subfamily.</text>
</comment>
<keyword evidence="11" id="KW-1185">Reference proteome</keyword>
<dbReference type="SUPFAM" id="SSF53927">
    <property type="entry name" value="Cytidine deaminase-like"/>
    <property type="match status" value="1"/>
</dbReference>
<dbReference type="GO" id="GO:0002100">
    <property type="term" value="P:tRNA wobble adenosine to inosine editing"/>
    <property type="evidence" value="ECO:0007669"/>
    <property type="project" value="UniProtKB-UniRule"/>
</dbReference>
<dbReference type="InterPro" id="IPR002125">
    <property type="entry name" value="CMP_dCMP_dom"/>
</dbReference>
<comment type="subunit">
    <text evidence="2 8">Homodimer.</text>
</comment>
<dbReference type="EMBL" id="FOPJ01000017">
    <property type="protein sequence ID" value="SFG82279.1"/>
    <property type="molecule type" value="Genomic_DNA"/>
</dbReference>
<accession>A0A1I2V1D6</accession>
<dbReference type="EC" id="3.5.4.33" evidence="8"/>
<dbReference type="GO" id="GO:0008270">
    <property type="term" value="F:zinc ion binding"/>
    <property type="evidence" value="ECO:0007669"/>
    <property type="project" value="UniProtKB-UniRule"/>
</dbReference>
<dbReference type="HAMAP" id="MF_00972">
    <property type="entry name" value="tRNA_aden_deaminase"/>
    <property type="match status" value="1"/>
</dbReference>
<dbReference type="OrthoDB" id="9802676at2"/>
<protein>
    <recommendedName>
        <fullName evidence="8">tRNA-specific adenosine deaminase</fullName>
        <ecNumber evidence="8">3.5.4.33</ecNumber>
    </recommendedName>
</protein>
<sequence>MVLPPTIGVARAEKLMRQAIAHAAHTPVEDVPVAALVFGPGDELLAAATNRREADGDPTAHAEILAIQQAAALGRDGWRLSDCTLVVTLEPCCMCAGAIMGARVKEIIFGAFEPRTGACGSVWDLLRDPGTLHHPEVRGGVLAAECEELLTEFFLNLRCE</sequence>
<comment type="function">
    <text evidence="8">Catalyzes the deamination of adenosine to inosine at the wobble position 34 of tRNA(Arg2).</text>
</comment>
<evidence type="ECO:0000313" key="11">
    <source>
        <dbReference type="Proteomes" id="UP000199065"/>
    </source>
</evidence>
<keyword evidence="5 8" id="KW-0378">Hydrolase</keyword>
<evidence type="ECO:0000256" key="2">
    <source>
        <dbReference type="ARBA" id="ARBA00011738"/>
    </source>
</evidence>
<dbReference type="GO" id="GO:0052717">
    <property type="term" value="F:tRNA-specific adenosine-34 deaminase activity"/>
    <property type="evidence" value="ECO:0007669"/>
    <property type="project" value="UniProtKB-UniRule"/>
</dbReference>
<name>A0A1I2V1D6_9CORY</name>
<evidence type="ECO:0000256" key="3">
    <source>
        <dbReference type="ARBA" id="ARBA00022694"/>
    </source>
</evidence>
<dbReference type="InterPro" id="IPR016192">
    <property type="entry name" value="APOBEC/CMP_deaminase_Zn-bd"/>
</dbReference>
<dbReference type="CDD" id="cd01285">
    <property type="entry name" value="nucleoside_deaminase"/>
    <property type="match status" value="1"/>
</dbReference>
<comment type="cofactor">
    <cofactor evidence="8">
        <name>Zn(2+)</name>
        <dbReference type="ChEBI" id="CHEBI:29105"/>
    </cofactor>
    <text evidence="8">Binds 1 zinc ion per subunit.</text>
</comment>
<keyword evidence="4 8" id="KW-0479">Metal-binding</keyword>
<feature type="binding site" evidence="8">
    <location>
        <position position="92"/>
    </location>
    <ligand>
        <name>Zn(2+)</name>
        <dbReference type="ChEBI" id="CHEBI:29105"/>
        <note>catalytic</note>
    </ligand>
</feature>
<dbReference type="InterPro" id="IPR028883">
    <property type="entry name" value="tRNA_aden_deaminase"/>
</dbReference>
<dbReference type="PROSITE" id="PS51747">
    <property type="entry name" value="CYT_DCMP_DEAMINASES_2"/>
    <property type="match status" value="1"/>
</dbReference>
<dbReference type="STRING" id="185761.SAMN05660282_02053"/>
<dbReference type="AlphaFoldDB" id="A0A1I2V1D6"/>
<evidence type="ECO:0000259" key="9">
    <source>
        <dbReference type="PROSITE" id="PS51747"/>
    </source>
</evidence>
<evidence type="ECO:0000313" key="10">
    <source>
        <dbReference type="EMBL" id="SFG82279.1"/>
    </source>
</evidence>
<feature type="active site" description="Proton donor" evidence="8">
    <location>
        <position position="63"/>
    </location>
</feature>
<proteinExistence type="inferred from homology"/>
<dbReference type="PROSITE" id="PS00903">
    <property type="entry name" value="CYT_DCMP_DEAMINASES_1"/>
    <property type="match status" value="1"/>
</dbReference>
<keyword evidence="6 8" id="KW-0862">Zinc</keyword>
<dbReference type="Proteomes" id="UP000199065">
    <property type="component" value="Unassembled WGS sequence"/>
</dbReference>
<gene>
    <name evidence="8" type="primary">tadA</name>
    <name evidence="10" type="ORF">SAMN05660282_02053</name>
</gene>
<evidence type="ECO:0000256" key="8">
    <source>
        <dbReference type="HAMAP-Rule" id="MF_00972"/>
    </source>
</evidence>
<dbReference type="Gene3D" id="3.40.140.10">
    <property type="entry name" value="Cytidine Deaminase, domain 2"/>
    <property type="match status" value="1"/>
</dbReference>
<feature type="binding site" evidence="8">
    <location>
        <position position="61"/>
    </location>
    <ligand>
        <name>Zn(2+)</name>
        <dbReference type="ChEBI" id="CHEBI:29105"/>
        <note>catalytic</note>
    </ligand>
</feature>
<comment type="catalytic activity">
    <reaction evidence="7 8">
        <text>adenosine(34) in tRNA + H2O + H(+) = inosine(34) in tRNA + NH4(+)</text>
        <dbReference type="Rhea" id="RHEA:43168"/>
        <dbReference type="Rhea" id="RHEA-COMP:10373"/>
        <dbReference type="Rhea" id="RHEA-COMP:10374"/>
        <dbReference type="ChEBI" id="CHEBI:15377"/>
        <dbReference type="ChEBI" id="CHEBI:15378"/>
        <dbReference type="ChEBI" id="CHEBI:28938"/>
        <dbReference type="ChEBI" id="CHEBI:74411"/>
        <dbReference type="ChEBI" id="CHEBI:82852"/>
        <dbReference type="EC" id="3.5.4.33"/>
    </reaction>
</comment>
<dbReference type="PANTHER" id="PTHR11079:SF202">
    <property type="entry name" value="TRNA-SPECIFIC ADENOSINE DEAMINASE"/>
    <property type="match status" value="1"/>
</dbReference>
<dbReference type="Pfam" id="PF00383">
    <property type="entry name" value="dCMP_cyt_deam_1"/>
    <property type="match status" value="1"/>
</dbReference>